<dbReference type="EMBL" id="CAAE01015004">
    <property type="protein sequence ID" value="CAG09272.1"/>
    <property type="molecule type" value="Genomic_DNA"/>
</dbReference>
<accession>Q4RQR0</accession>
<gene>
    <name evidence="2" type="ORF">GSTENG00030501001</name>
</gene>
<feature type="region of interest" description="Disordered" evidence="1">
    <location>
        <begin position="159"/>
        <end position="188"/>
    </location>
</feature>
<comment type="caution">
    <text evidence="2">The sequence shown here is derived from an EMBL/GenBank/DDBJ whole genome shotgun (WGS) entry which is preliminary data.</text>
</comment>
<proteinExistence type="predicted"/>
<feature type="compositionally biased region" description="Polar residues" evidence="1">
    <location>
        <begin position="176"/>
        <end position="188"/>
    </location>
</feature>
<dbReference type="OrthoDB" id="8962549at2759"/>
<protein>
    <submittedName>
        <fullName evidence="2">(spotted green pufferfish) hypothetical protein</fullName>
    </submittedName>
</protein>
<reference evidence="2" key="1">
    <citation type="journal article" date="2004" name="Nature">
        <title>Genome duplication in the teleost fish Tetraodon nigroviridis reveals the early vertebrate proto-karyotype.</title>
        <authorList>
            <person name="Jaillon O."/>
            <person name="Aury J.-M."/>
            <person name="Brunet F."/>
            <person name="Petit J.-L."/>
            <person name="Stange-Thomann N."/>
            <person name="Mauceli E."/>
            <person name="Bouneau L."/>
            <person name="Fischer C."/>
            <person name="Ozouf-Costaz C."/>
            <person name="Bernot A."/>
            <person name="Nicaud S."/>
            <person name="Jaffe D."/>
            <person name="Fisher S."/>
            <person name="Lutfalla G."/>
            <person name="Dossat C."/>
            <person name="Segurens B."/>
            <person name="Dasilva C."/>
            <person name="Salanoubat M."/>
            <person name="Levy M."/>
            <person name="Boudet N."/>
            <person name="Castellano S."/>
            <person name="Anthouard V."/>
            <person name="Jubin C."/>
            <person name="Castelli V."/>
            <person name="Katinka M."/>
            <person name="Vacherie B."/>
            <person name="Biemont C."/>
            <person name="Skalli Z."/>
            <person name="Cattolico L."/>
            <person name="Poulain J."/>
            <person name="De Berardinis V."/>
            <person name="Cruaud C."/>
            <person name="Duprat S."/>
            <person name="Brottier P."/>
            <person name="Coutanceau J.-P."/>
            <person name="Gouzy J."/>
            <person name="Parra G."/>
            <person name="Lardier G."/>
            <person name="Chapple C."/>
            <person name="McKernan K.J."/>
            <person name="McEwan P."/>
            <person name="Bosak S."/>
            <person name="Kellis M."/>
            <person name="Volff J.-N."/>
            <person name="Guigo R."/>
            <person name="Zody M.C."/>
            <person name="Mesirov J."/>
            <person name="Lindblad-Toh K."/>
            <person name="Birren B."/>
            <person name="Nusbaum C."/>
            <person name="Kahn D."/>
            <person name="Robinson-Rechavi M."/>
            <person name="Laudet V."/>
            <person name="Schachter V."/>
            <person name="Quetier F."/>
            <person name="Saurin W."/>
            <person name="Scarpelli C."/>
            <person name="Wincker P."/>
            <person name="Lander E.S."/>
            <person name="Weissenbach J."/>
            <person name="Roest Crollius H."/>
        </authorList>
    </citation>
    <scope>NUCLEOTIDE SEQUENCE [LARGE SCALE GENOMIC DNA]</scope>
</reference>
<evidence type="ECO:0000313" key="2">
    <source>
        <dbReference type="EMBL" id="CAG09272.1"/>
    </source>
</evidence>
<dbReference type="KEGG" id="tng:GSTEN00030501G001"/>
<name>Q4RQR0_TETNG</name>
<dbReference type="AlphaFoldDB" id="Q4RQR0"/>
<organism evidence="2">
    <name type="scientific">Tetraodon nigroviridis</name>
    <name type="common">Spotted green pufferfish</name>
    <name type="synonym">Chelonodon nigroviridis</name>
    <dbReference type="NCBI Taxonomy" id="99883"/>
    <lineage>
        <taxon>Eukaryota</taxon>
        <taxon>Metazoa</taxon>
        <taxon>Chordata</taxon>
        <taxon>Craniata</taxon>
        <taxon>Vertebrata</taxon>
        <taxon>Euteleostomi</taxon>
        <taxon>Actinopterygii</taxon>
        <taxon>Neopterygii</taxon>
        <taxon>Teleostei</taxon>
        <taxon>Neoteleostei</taxon>
        <taxon>Acanthomorphata</taxon>
        <taxon>Eupercaria</taxon>
        <taxon>Tetraodontiformes</taxon>
        <taxon>Tetradontoidea</taxon>
        <taxon>Tetraodontidae</taxon>
        <taxon>Tetraodon</taxon>
    </lineage>
</organism>
<reference evidence="2" key="2">
    <citation type="submission" date="2004-02" db="EMBL/GenBank/DDBJ databases">
        <authorList>
            <consortium name="Genoscope"/>
            <consortium name="Whitehead Institute Centre for Genome Research"/>
        </authorList>
    </citation>
    <scope>NUCLEOTIDE SEQUENCE</scope>
</reference>
<sequence length="203" mass="21287">MGPMGLPNIPGMPAMSNLSMSAAVASMTAATMTAALTNMGALAAMPPLAPLPTITNKPPPSLNPPAPAVNLDHIEEAKRKVTHQANIHTIKELTELDSANEEPTVPDTNVCFVSVASSSPHLLTSPHCCTNLGARAPAICSSEVPLVINLPAQIKRKSVHPPPPLPTLLCHTTNPASPTRSGQVTSSSNSETFLSFHLFWEPE</sequence>
<evidence type="ECO:0000256" key="1">
    <source>
        <dbReference type="SAM" id="MobiDB-lite"/>
    </source>
</evidence>